<protein>
    <recommendedName>
        <fullName evidence="2">CopG family transcriptional regulator</fullName>
    </recommendedName>
</protein>
<gene>
    <name evidence="1" type="ORF">pFOS18_028</name>
</gene>
<dbReference type="RefSeq" id="WP_020956904.1">
    <property type="nucleotide sequence ID" value="NC_023331.1"/>
</dbReference>
<organism evidence="1">
    <name type="scientific">Klebsiella pneumoniae</name>
    <dbReference type="NCBI Taxonomy" id="573"/>
    <lineage>
        <taxon>Bacteria</taxon>
        <taxon>Pseudomonadati</taxon>
        <taxon>Pseudomonadota</taxon>
        <taxon>Gammaproteobacteria</taxon>
        <taxon>Enterobacterales</taxon>
        <taxon>Enterobacteriaceae</taxon>
        <taxon>Klebsiella/Raoultella group</taxon>
        <taxon>Klebsiella</taxon>
        <taxon>Klebsiella pneumoniae complex</taxon>
    </lineage>
</organism>
<proteinExistence type="predicted"/>
<dbReference type="AlphaFoldDB" id="A0A0A1CVZ3"/>
<evidence type="ECO:0008006" key="2">
    <source>
        <dbReference type="Google" id="ProtNLM"/>
    </source>
</evidence>
<dbReference type="GeneID" id="55633875"/>
<keyword evidence="1" id="KW-0614">Plasmid</keyword>
<name>A0A0A1CVZ3_KLEPN</name>
<dbReference type="NCBIfam" id="NF046040">
    <property type="entry name" value="RelB_antitoxin"/>
    <property type="match status" value="1"/>
</dbReference>
<accession>A0A0A1CVZ3</accession>
<reference evidence="1" key="1">
    <citation type="journal article" date="2014" name="Int. J. Antimicrob. Agents">
        <title>Dissemination of a clone carrying a fosA3-harbouring plasmid mediates high fosfomycin resistance rate of KPC-producing Klebsiella pneumoniae in China.</title>
        <authorList>
            <person name="Jiang Y."/>
            <person name="Shen P."/>
            <person name="Wei Z."/>
            <person name="Liu L."/>
            <person name="He F."/>
            <person name="Shi K."/>
            <person name="Wang Y."/>
            <person name="Wang H."/>
            <person name="Yu Y."/>
        </authorList>
    </citation>
    <scope>NUCLEOTIDE SEQUENCE</scope>
    <source>
        <strain evidence="1">FOS18</strain>
        <plasmid evidence="1">pFOS18</plasmid>
    </source>
</reference>
<dbReference type="Pfam" id="PF19807">
    <property type="entry name" value="DUF6290"/>
    <property type="match status" value="1"/>
</dbReference>
<sequence>MNKNMTKAIRLNDEDFNLFESYANAKGITFSELCKSAVREKIEDELDLQCANESYADYLSDKTTISHDELFKSM</sequence>
<evidence type="ECO:0000313" key="1">
    <source>
        <dbReference type="EMBL" id="AIX99590.1"/>
    </source>
</evidence>
<dbReference type="InterPro" id="IPR046257">
    <property type="entry name" value="DUF6290"/>
</dbReference>
<dbReference type="EMBL" id="KJ653815">
    <property type="protein sequence ID" value="AIX99590.1"/>
    <property type="molecule type" value="Genomic_DNA"/>
</dbReference>
<geneLocation type="plasmid" evidence="1">
    <name>pFOS18</name>
</geneLocation>